<dbReference type="KEGG" id="cme:CYME_CMO342C"/>
<sequence>MAKDEVDTAELEALLFHSVQVYLNANRCVRGKLSGFDHYANLVLSDALDCRTGAQLGQVWIRGNSVVSVDLLRDVNADRTEPPTGTGSVADDPVGSSLSS</sequence>
<proteinExistence type="inferred from homology"/>
<dbReference type="PROSITE" id="PS52002">
    <property type="entry name" value="SM"/>
    <property type="match status" value="1"/>
</dbReference>
<dbReference type="InterPro" id="IPR001163">
    <property type="entry name" value="Sm_dom_euk/arc"/>
</dbReference>
<dbReference type="OrthoDB" id="2146at2759"/>
<keyword evidence="6" id="KW-1185">Reference proteome</keyword>
<dbReference type="Pfam" id="PF01423">
    <property type="entry name" value="LSM"/>
    <property type="match status" value="1"/>
</dbReference>
<dbReference type="PANTHER" id="PTHR10553:SF5">
    <property type="entry name" value="U6 SNRNA-ASSOCIATED SM-LIKE PROTEIN LSM7"/>
    <property type="match status" value="1"/>
</dbReference>
<evidence type="ECO:0000313" key="6">
    <source>
        <dbReference type="Proteomes" id="UP000007014"/>
    </source>
</evidence>
<reference evidence="5 6" key="1">
    <citation type="journal article" date="2004" name="Nature">
        <title>Genome sequence of the ultrasmall unicellular red alga Cyanidioschyzon merolae 10D.</title>
        <authorList>
            <person name="Matsuzaki M."/>
            <person name="Misumi O."/>
            <person name="Shin-i T."/>
            <person name="Maruyama S."/>
            <person name="Takahara M."/>
            <person name="Miyagishima S."/>
            <person name="Mori T."/>
            <person name="Nishida K."/>
            <person name="Yagisawa F."/>
            <person name="Nishida K."/>
            <person name="Yoshida Y."/>
            <person name="Nishimura Y."/>
            <person name="Nakao S."/>
            <person name="Kobayashi T."/>
            <person name="Momoyama Y."/>
            <person name="Higashiyama T."/>
            <person name="Minoda A."/>
            <person name="Sano M."/>
            <person name="Nomoto H."/>
            <person name="Oishi K."/>
            <person name="Hayashi H."/>
            <person name="Ohta F."/>
            <person name="Nishizaka S."/>
            <person name="Haga S."/>
            <person name="Miura S."/>
            <person name="Morishita T."/>
            <person name="Kabeya Y."/>
            <person name="Terasawa K."/>
            <person name="Suzuki Y."/>
            <person name="Ishii Y."/>
            <person name="Asakawa S."/>
            <person name="Takano H."/>
            <person name="Ohta N."/>
            <person name="Kuroiwa H."/>
            <person name="Tanaka K."/>
            <person name="Shimizu N."/>
            <person name="Sugano S."/>
            <person name="Sato N."/>
            <person name="Nozaki H."/>
            <person name="Ogasawara N."/>
            <person name="Kohara Y."/>
            <person name="Kuroiwa T."/>
        </authorList>
    </citation>
    <scope>NUCLEOTIDE SEQUENCE [LARGE SCALE GENOMIC DNA]</scope>
    <source>
        <strain evidence="5 6">10D</strain>
    </source>
</reference>
<accession>M1V622</accession>
<dbReference type="GO" id="GO:0071013">
    <property type="term" value="C:catalytic step 2 spliceosome"/>
    <property type="evidence" value="ECO:0007669"/>
    <property type="project" value="TreeGrafter"/>
</dbReference>
<dbReference type="InterPro" id="IPR010920">
    <property type="entry name" value="LSM_dom_sf"/>
</dbReference>
<dbReference type="STRING" id="280699.M1V622"/>
<dbReference type="Proteomes" id="UP000007014">
    <property type="component" value="Chromosome 15"/>
</dbReference>
<dbReference type="Gramene" id="CMO342CT">
    <property type="protein sequence ID" value="CMO342CT"/>
    <property type="gene ID" value="CMO342C"/>
</dbReference>
<dbReference type="GO" id="GO:0003723">
    <property type="term" value="F:RNA binding"/>
    <property type="evidence" value="ECO:0007669"/>
    <property type="project" value="InterPro"/>
</dbReference>
<evidence type="ECO:0000259" key="4">
    <source>
        <dbReference type="PROSITE" id="PS52002"/>
    </source>
</evidence>
<dbReference type="GO" id="GO:0071004">
    <property type="term" value="C:U2-type prespliceosome"/>
    <property type="evidence" value="ECO:0007669"/>
    <property type="project" value="TreeGrafter"/>
</dbReference>
<protein>
    <submittedName>
        <fullName evidence="5">Similar to Sm protein G</fullName>
    </submittedName>
</protein>
<keyword evidence="2" id="KW-0687">Ribonucleoprotein</keyword>
<dbReference type="InterPro" id="IPR044641">
    <property type="entry name" value="Lsm7/SmG-like"/>
</dbReference>
<comment type="similarity">
    <text evidence="1">Belongs to the snRNP Sm proteins family.</text>
</comment>
<dbReference type="EMBL" id="AP006497">
    <property type="protein sequence ID" value="BAM81665.1"/>
    <property type="molecule type" value="Genomic_DNA"/>
</dbReference>
<name>M1V622_CYAM1</name>
<dbReference type="GO" id="GO:0005689">
    <property type="term" value="C:U12-type spliceosomal complex"/>
    <property type="evidence" value="ECO:0007669"/>
    <property type="project" value="TreeGrafter"/>
</dbReference>
<dbReference type="SMART" id="SM00651">
    <property type="entry name" value="Sm"/>
    <property type="match status" value="1"/>
</dbReference>
<reference evidence="5 6" key="2">
    <citation type="journal article" date="2007" name="BMC Biol.">
        <title>A 100%-complete sequence reveals unusually simple genomic features in the hot-spring red alga Cyanidioschyzon merolae.</title>
        <authorList>
            <person name="Nozaki H."/>
            <person name="Takano H."/>
            <person name="Misumi O."/>
            <person name="Terasawa K."/>
            <person name="Matsuzaki M."/>
            <person name="Maruyama S."/>
            <person name="Nishida K."/>
            <person name="Yagisawa F."/>
            <person name="Yoshida Y."/>
            <person name="Fujiwara T."/>
            <person name="Takio S."/>
            <person name="Tamura K."/>
            <person name="Chung S.J."/>
            <person name="Nakamura S."/>
            <person name="Kuroiwa H."/>
            <person name="Tanaka K."/>
            <person name="Sato N."/>
            <person name="Kuroiwa T."/>
        </authorList>
    </citation>
    <scope>NUCLEOTIDE SEQUENCE [LARGE SCALE GENOMIC DNA]</scope>
    <source>
        <strain evidence="5 6">10D</strain>
    </source>
</reference>
<feature type="region of interest" description="Disordered" evidence="3">
    <location>
        <begin position="77"/>
        <end position="100"/>
    </location>
</feature>
<evidence type="ECO:0000313" key="5">
    <source>
        <dbReference type="EMBL" id="BAM81665.1"/>
    </source>
</evidence>
<dbReference type="HOGENOM" id="CLU_076902_10_1_1"/>
<evidence type="ECO:0000256" key="2">
    <source>
        <dbReference type="ARBA" id="ARBA00023274"/>
    </source>
</evidence>
<dbReference type="PANTHER" id="PTHR10553">
    <property type="entry name" value="SMALL NUCLEAR RIBONUCLEOPROTEIN"/>
    <property type="match status" value="1"/>
</dbReference>
<dbReference type="SUPFAM" id="SSF50182">
    <property type="entry name" value="Sm-like ribonucleoproteins"/>
    <property type="match status" value="1"/>
</dbReference>
<dbReference type="GeneID" id="16995814"/>
<gene>
    <name evidence="5" type="ORF">CYME_CMO342C</name>
</gene>
<evidence type="ECO:0000256" key="3">
    <source>
        <dbReference type="SAM" id="MobiDB-lite"/>
    </source>
</evidence>
<dbReference type="Gene3D" id="2.30.30.100">
    <property type="match status" value="1"/>
</dbReference>
<evidence type="ECO:0000256" key="1">
    <source>
        <dbReference type="ARBA" id="ARBA00006850"/>
    </source>
</evidence>
<dbReference type="RefSeq" id="XP_005537701.1">
    <property type="nucleotide sequence ID" value="XM_005537644.1"/>
</dbReference>
<feature type="domain" description="Sm" evidence="4">
    <location>
        <begin position="6"/>
        <end position="75"/>
    </location>
</feature>
<organism evidence="5 6">
    <name type="scientific">Cyanidioschyzon merolae (strain NIES-3377 / 10D)</name>
    <name type="common">Unicellular red alga</name>
    <dbReference type="NCBI Taxonomy" id="280699"/>
    <lineage>
        <taxon>Eukaryota</taxon>
        <taxon>Rhodophyta</taxon>
        <taxon>Bangiophyceae</taxon>
        <taxon>Cyanidiales</taxon>
        <taxon>Cyanidiaceae</taxon>
        <taxon>Cyanidioschyzon</taxon>
    </lineage>
</organism>
<dbReference type="InterPro" id="IPR047575">
    <property type="entry name" value="Sm"/>
</dbReference>
<dbReference type="AlphaFoldDB" id="M1V622"/>